<comment type="caution">
    <text evidence="2">The sequence shown here is derived from an EMBL/GenBank/DDBJ whole genome shotgun (WGS) entry which is preliminary data.</text>
</comment>
<dbReference type="AlphaFoldDB" id="A0A4U6D2K9"/>
<proteinExistence type="predicted"/>
<dbReference type="EMBL" id="SZVO01000006">
    <property type="protein sequence ID" value="TKT91480.1"/>
    <property type="molecule type" value="Genomic_DNA"/>
</dbReference>
<evidence type="ECO:0000313" key="2">
    <source>
        <dbReference type="EMBL" id="TKT91480.1"/>
    </source>
</evidence>
<feature type="signal peptide" evidence="1">
    <location>
        <begin position="1"/>
        <end position="19"/>
    </location>
</feature>
<sequence length="141" mass="16401">MKKVSVIILGLLVSSLTYGQPCKLLTDTFREADKLRNGKGESQRFRFSENQLDQVKLMPGLEKPVIGLKSLQKTLDQDYQSYLQGLFWQLDEKLAAHQVEEVKKECPETSFKVYEDEVLFYKSKYRVYDEKIDKGLKRNGN</sequence>
<organism evidence="2 3">
    <name type="scientific">Dyadobacter frigoris</name>
    <dbReference type="NCBI Taxonomy" id="2576211"/>
    <lineage>
        <taxon>Bacteria</taxon>
        <taxon>Pseudomonadati</taxon>
        <taxon>Bacteroidota</taxon>
        <taxon>Cytophagia</taxon>
        <taxon>Cytophagales</taxon>
        <taxon>Spirosomataceae</taxon>
        <taxon>Dyadobacter</taxon>
    </lineage>
</organism>
<feature type="chain" id="PRO_5020850743" evidence="1">
    <location>
        <begin position="20"/>
        <end position="141"/>
    </location>
</feature>
<dbReference type="Proteomes" id="UP000304900">
    <property type="component" value="Unassembled WGS sequence"/>
</dbReference>
<name>A0A4U6D2K9_9BACT</name>
<keyword evidence="1" id="KW-0732">Signal</keyword>
<keyword evidence="3" id="KW-1185">Reference proteome</keyword>
<protein>
    <submittedName>
        <fullName evidence="2">Uncharacterized protein</fullName>
    </submittedName>
</protein>
<evidence type="ECO:0000313" key="3">
    <source>
        <dbReference type="Proteomes" id="UP000304900"/>
    </source>
</evidence>
<accession>A0A4U6D2K9</accession>
<dbReference type="OrthoDB" id="962342at2"/>
<gene>
    <name evidence="2" type="ORF">FDK13_13995</name>
</gene>
<dbReference type="RefSeq" id="WP_137340628.1">
    <property type="nucleotide sequence ID" value="NZ_BSQH01000003.1"/>
</dbReference>
<reference evidence="2 3" key="1">
    <citation type="submission" date="2019-05" db="EMBL/GenBank/DDBJ databases">
        <title>Dyadobacter AR-3-8 sp. nov., isolated from arctic soil.</title>
        <authorList>
            <person name="Chaudhary D.K."/>
        </authorList>
    </citation>
    <scope>NUCLEOTIDE SEQUENCE [LARGE SCALE GENOMIC DNA]</scope>
    <source>
        <strain evidence="2 3">AR-3-8</strain>
    </source>
</reference>
<evidence type="ECO:0000256" key="1">
    <source>
        <dbReference type="SAM" id="SignalP"/>
    </source>
</evidence>